<dbReference type="EMBL" id="SSNT01000026">
    <property type="protein sequence ID" value="THF75548.1"/>
    <property type="molecule type" value="Genomic_DNA"/>
</dbReference>
<dbReference type="GO" id="GO:0006000">
    <property type="term" value="P:fructose metabolic process"/>
    <property type="evidence" value="ECO:0007669"/>
    <property type="project" value="UniProtKB-ARBA"/>
</dbReference>
<reference evidence="5 6" key="1">
    <citation type="submission" date="2019-04" db="EMBL/GenBank/DDBJ databases">
        <title>Bacillus sediminilitoris sp. nov., isolated from a tidal flat sediment on the East China Sea.</title>
        <authorList>
            <person name="Wei Y."/>
            <person name="Mao H."/>
            <person name="Fang J."/>
        </authorList>
    </citation>
    <scope>NUCLEOTIDE SEQUENCE [LARGE SCALE GENOMIC DNA]</scope>
    <source>
        <strain evidence="5 6">DSL-17</strain>
    </source>
</reference>
<dbReference type="CDD" id="cd01167">
    <property type="entry name" value="bac_FRK"/>
    <property type="match status" value="1"/>
</dbReference>
<dbReference type="InterPro" id="IPR029056">
    <property type="entry name" value="Ribokinase-like"/>
</dbReference>
<keyword evidence="6" id="KW-1185">Reference proteome</keyword>
<dbReference type="Gene3D" id="3.40.1190.20">
    <property type="match status" value="1"/>
</dbReference>
<keyword evidence="3 5" id="KW-0418">Kinase</keyword>
<evidence type="ECO:0000256" key="3">
    <source>
        <dbReference type="ARBA" id="ARBA00022777"/>
    </source>
</evidence>
<protein>
    <submittedName>
        <fullName evidence="5">Carbohydrate kinase</fullName>
    </submittedName>
</protein>
<dbReference type="Proteomes" id="UP000310334">
    <property type="component" value="Unassembled WGS sequence"/>
</dbReference>
<dbReference type="PRINTS" id="PR00990">
    <property type="entry name" value="RIBOKINASE"/>
</dbReference>
<dbReference type="RefSeq" id="WP_136358374.1">
    <property type="nucleotide sequence ID" value="NZ_CP046266.1"/>
</dbReference>
<dbReference type="SUPFAM" id="SSF53613">
    <property type="entry name" value="Ribokinase-like"/>
    <property type="match status" value="1"/>
</dbReference>
<dbReference type="Pfam" id="PF00294">
    <property type="entry name" value="PfkB"/>
    <property type="match status" value="1"/>
</dbReference>
<dbReference type="InterPro" id="IPR002173">
    <property type="entry name" value="Carboh/pur_kinase_PfkB_CS"/>
</dbReference>
<proteinExistence type="inferred from homology"/>
<dbReference type="OrthoDB" id="9813569at2"/>
<evidence type="ECO:0000256" key="1">
    <source>
        <dbReference type="ARBA" id="ARBA00010688"/>
    </source>
</evidence>
<dbReference type="InterPro" id="IPR050306">
    <property type="entry name" value="PfkB_Carbo_kinase"/>
</dbReference>
<feature type="domain" description="Carbohydrate kinase PfkB" evidence="4">
    <location>
        <begin position="10"/>
        <end position="317"/>
    </location>
</feature>
<dbReference type="AlphaFoldDB" id="A0A4S4BMR5"/>
<dbReference type="PANTHER" id="PTHR43085">
    <property type="entry name" value="HEXOKINASE FAMILY MEMBER"/>
    <property type="match status" value="1"/>
</dbReference>
<evidence type="ECO:0000313" key="5">
    <source>
        <dbReference type="EMBL" id="THF75548.1"/>
    </source>
</evidence>
<name>A0A4S4BMR5_9BACI</name>
<dbReference type="PANTHER" id="PTHR43085:SF54">
    <property type="entry name" value="PUTATIVE-RELATED"/>
    <property type="match status" value="1"/>
</dbReference>
<organism evidence="5 6">
    <name type="scientific">Metabacillus sediminilitoris</name>
    <dbReference type="NCBI Taxonomy" id="2567941"/>
    <lineage>
        <taxon>Bacteria</taxon>
        <taxon>Bacillati</taxon>
        <taxon>Bacillota</taxon>
        <taxon>Bacilli</taxon>
        <taxon>Bacillales</taxon>
        <taxon>Bacillaceae</taxon>
        <taxon>Metabacillus</taxon>
    </lineage>
</organism>
<evidence type="ECO:0000256" key="2">
    <source>
        <dbReference type="ARBA" id="ARBA00022679"/>
    </source>
</evidence>
<dbReference type="InterPro" id="IPR002139">
    <property type="entry name" value="Ribo/fructo_kinase"/>
</dbReference>
<comment type="similarity">
    <text evidence="1">Belongs to the carbohydrate kinase PfkB family.</text>
</comment>
<dbReference type="InterPro" id="IPR011611">
    <property type="entry name" value="PfkB_dom"/>
</dbReference>
<sequence length="332" mass="36210">MQNYRSKNLSVVCVGELLIDFFCTEVDVDLIEGRQFLKSAGGAPANVSAAIAKLGGDAAFSGKVGKDPFGYFLKQTLNTVNVDTSMLVMDKKAATTLAFVSLKKNGERDFVFQRGADALLTMEDIDQDKISDAKILHFGSATAMLSDPFCTTYLKLMSNARDLGQFISFDPNYRGDLWKGRVNEFVTFAKKAIALSDFVKVSDDELEIITGTKDYEEGVNILHTIGAKIIAVTLGKRGTLLSNGKRNEIVKSIPVTSIDSTGAGDAFVGATLFRLANTDHIKSINNDFEQLREIVTFANKVGALVCTKIGAIEALPSIQEIERSLFQKYVEI</sequence>
<gene>
    <name evidence="5" type="ORF">E6W99_23345</name>
</gene>
<dbReference type="GO" id="GO:0008865">
    <property type="term" value="F:fructokinase activity"/>
    <property type="evidence" value="ECO:0007669"/>
    <property type="project" value="UniProtKB-ARBA"/>
</dbReference>
<dbReference type="PROSITE" id="PS00583">
    <property type="entry name" value="PFKB_KINASES_1"/>
    <property type="match status" value="1"/>
</dbReference>
<evidence type="ECO:0000259" key="4">
    <source>
        <dbReference type="Pfam" id="PF00294"/>
    </source>
</evidence>
<evidence type="ECO:0000313" key="6">
    <source>
        <dbReference type="Proteomes" id="UP000310334"/>
    </source>
</evidence>
<keyword evidence="2" id="KW-0808">Transferase</keyword>
<comment type="caution">
    <text evidence="5">The sequence shown here is derived from an EMBL/GenBank/DDBJ whole genome shotgun (WGS) entry which is preliminary data.</text>
</comment>
<accession>A0A4S4BMR5</accession>